<sequence>MKGLCGSDIHFYERGELGPFQVTEPYIPGYDACGIVRTR</sequence>
<comment type="caution">
    <text evidence="1">The sequence shown here is derived from an EMBL/GenBank/DDBJ whole genome shotgun (WGS) entry which is preliminary data.</text>
</comment>
<dbReference type="Gene3D" id="3.90.180.10">
    <property type="entry name" value="Medium-chain alcohol dehydrogenases, catalytic domain"/>
    <property type="match status" value="1"/>
</dbReference>
<evidence type="ECO:0000313" key="2">
    <source>
        <dbReference type="Proteomes" id="UP000230821"/>
    </source>
</evidence>
<reference evidence="1 2" key="1">
    <citation type="submission" date="2017-10" db="EMBL/GenBank/DDBJ databases">
        <title>Novel microbial diversity and functional potential in the marine mammal oral microbiome.</title>
        <authorList>
            <person name="Dudek N.K."/>
            <person name="Sun C.L."/>
            <person name="Burstein D."/>
            <person name="Kantor R.S."/>
            <person name="Aliaga Goltsman D.S."/>
            <person name="Bik E.M."/>
            <person name="Thomas B.C."/>
            <person name="Banfield J.F."/>
            <person name="Relman D.A."/>
        </authorList>
    </citation>
    <scope>NUCLEOTIDE SEQUENCE [LARGE SCALE GENOMIC DNA]</scope>
    <source>
        <strain evidence="1">DOLJORAL78_47_16</strain>
    </source>
</reference>
<proteinExistence type="predicted"/>
<protein>
    <submittedName>
        <fullName evidence="1">Uncharacterized protein</fullName>
    </submittedName>
</protein>
<dbReference type="EMBL" id="PDSK01000117">
    <property type="protein sequence ID" value="PIE32161.1"/>
    <property type="molecule type" value="Genomic_DNA"/>
</dbReference>
<dbReference type="AlphaFoldDB" id="A0A2G6K918"/>
<dbReference type="SUPFAM" id="SSF50129">
    <property type="entry name" value="GroES-like"/>
    <property type="match status" value="1"/>
</dbReference>
<accession>A0A2G6K918</accession>
<dbReference type="Proteomes" id="UP000230821">
    <property type="component" value="Unassembled WGS sequence"/>
</dbReference>
<name>A0A2G6K918_9BACT</name>
<organism evidence="1 2">
    <name type="scientific">candidate division KSB3 bacterium</name>
    <dbReference type="NCBI Taxonomy" id="2044937"/>
    <lineage>
        <taxon>Bacteria</taxon>
        <taxon>candidate division KSB3</taxon>
    </lineage>
</organism>
<evidence type="ECO:0000313" key="1">
    <source>
        <dbReference type="EMBL" id="PIE32161.1"/>
    </source>
</evidence>
<gene>
    <name evidence="1" type="ORF">CSA56_16260</name>
</gene>
<dbReference type="InterPro" id="IPR011032">
    <property type="entry name" value="GroES-like_sf"/>
</dbReference>